<feature type="chain" id="PRO_5008389920" description="WG repeat-containing protein" evidence="1">
    <location>
        <begin position="21"/>
        <end position="623"/>
    </location>
</feature>
<reference evidence="2 3" key="1">
    <citation type="submission" date="2016-05" db="EMBL/GenBank/DDBJ databases">
        <title>Niabella ginsenosidivorans BS26 whole genome sequencing.</title>
        <authorList>
            <person name="Im W.T."/>
            <person name="Siddiqi M.Z."/>
        </authorList>
    </citation>
    <scope>NUCLEOTIDE SEQUENCE [LARGE SCALE GENOMIC DNA]</scope>
    <source>
        <strain evidence="2 3">BS26</strain>
    </source>
</reference>
<dbReference type="EMBL" id="CP015772">
    <property type="protein sequence ID" value="ANH83123.1"/>
    <property type="molecule type" value="Genomic_DNA"/>
</dbReference>
<dbReference type="KEGG" id="nia:A8C56_20980"/>
<keyword evidence="1" id="KW-0732">Signal</keyword>
<dbReference type="InterPro" id="IPR032774">
    <property type="entry name" value="WG_beta_rep"/>
</dbReference>
<feature type="signal peptide" evidence="1">
    <location>
        <begin position="1"/>
        <end position="20"/>
    </location>
</feature>
<evidence type="ECO:0000313" key="2">
    <source>
        <dbReference type="EMBL" id="ANH83123.1"/>
    </source>
</evidence>
<dbReference type="STRING" id="1176587.A8C56_20980"/>
<dbReference type="PANTHER" id="PTHR37841:SF1">
    <property type="entry name" value="DUF3298 DOMAIN-CONTAINING PROTEIN"/>
    <property type="match status" value="1"/>
</dbReference>
<dbReference type="RefSeq" id="WP_067760404.1">
    <property type="nucleotide sequence ID" value="NZ_CP015772.1"/>
</dbReference>
<evidence type="ECO:0000313" key="3">
    <source>
        <dbReference type="Proteomes" id="UP000077667"/>
    </source>
</evidence>
<protein>
    <recommendedName>
        <fullName evidence="4">WG repeat-containing protein</fullName>
    </recommendedName>
</protein>
<dbReference type="AlphaFoldDB" id="A0A1A9I6C5"/>
<dbReference type="Proteomes" id="UP000077667">
    <property type="component" value="Chromosome"/>
</dbReference>
<dbReference type="PANTHER" id="PTHR37841">
    <property type="entry name" value="GLR2918 PROTEIN"/>
    <property type="match status" value="1"/>
</dbReference>
<organism evidence="2 3">
    <name type="scientific">Niabella ginsenosidivorans</name>
    <dbReference type="NCBI Taxonomy" id="1176587"/>
    <lineage>
        <taxon>Bacteria</taxon>
        <taxon>Pseudomonadati</taxon>
        <taxon>Bacteroidota</taxon>
        <taxon>Chitinophagia</taxon>
        <taxon>Chitinophagales</taxon>
        <taxon>Chitinophagaceae</taxon>
        <taxon>Niabella</taxon>
    </lineage>
</organism>
<name>A0A1A9I6C5_9BACT</name>
<evidence type="ECO:0000256" key="1">
    <source>
        <dbReference type="SAM" id="SignalP"/>
    </source>
</evidence>
<sequence length="623" mass="70592">MKIDLILPFLLSAMMTQAQNQLNENLIPVCNPQGKWGYMNAATRKIVIAPEYDDAGLFEGGIAQVYLCNPAATQPDTRLLSGWIDTTGKVLFAPQFTEVFEKGKYGSIDGSEPIPGLKEVITQEGKTGILSLPDGQWIVPPGQYSEFYFYDRDHFLADHNIFFAGDKKYTAPGGCTITNVDREQHLFDIQKGDELHNGLCTWDGKILAPPLFLEVQYQPKARRILAIAIKNVRDLADVLTDAARSEQAAELEVALMNYEGRTITVFNADHTPVIINDSTVKYDYNGRDFYMNLYTGHKMAAPGTRYLNGCTIIQQGGLYGLKNNQGATIVPVQYASLDFFTGTQYIKAQDAQSGLYGVLDLQNRVLLPFTYTSLDYMPAQHCFLAQKGGKYGMTTISGKPVIAFKYDHYFYFTDGRAGVYTNGKSGIIDTLGRTIIPAEYNTIFNTKETDSTDAVFYTVEKENRWALFDRNGQMLIPFDYGFVSVRKEDFQLGWVQTEDTARQHNGVFNIKTGVIIPPEYDIIRIYDHFIIVAKRKDNDYFYQLLTTAGKPLTDAAYTKMEYNYGYLSCRRGKNYGVLGTGGHILVPFRYNYLWEKTPHLLQAQQEAHYFYVDIRGNEYKWER</sequence>
<proteinExistence type="predicted"/>
<accession>A0A1A9I6C5</accession>
<keyword evidence="3" id="KW-1185">Reference proteome</keyword>
<evidence type="ECO:0008006" key="4">
    <source>
        <dbReference type="Google" id="ProtNLM"/>
    </source>
</evidence>
<dbReference type="OrthoDB" id="623514at2"/>
<gene>
    <name evidence="2" type="ORF">A8C56_20980</name>
</gene>
<dbReference type="Pfam" id="PF14903">
    <property type="entry name" value="WG_beta_rep"/>
    <property type="match status" value="4"/>
</dbReference>